<dbReference type="eggNOG" id="ENOG502TFS9">
    <property type="taxonomic scope" value="Eukaryota"/>
</dbReference>
<dbReference type="OMA" id="CVNENWA"/>
<dbReference type="OrthoDB" id="2020831at2759"/>
<dbReference type="Proteomes" id="UP000008281">
    <property type="component" value="Unassembled WGS sequence"/>
</dbReference>
<dbReference type="CDD" id="cd19609">
    <property type="entry name" value="NTD_TDP-43"/>
    <property type="match status" value="1"/>
</dbReference>
<gene>
    <name evidence="3" type="ORF">CRE_26444</name>
</gene>
<dbReference type="FunCoup" id="E3LQK0">
    <property type="interactions" value="2"/>
</dbReference>
<dbReference type="HOGENOM" id="CLU_520975_0_0_1"/>
<dbReference type="Pfam" id="PF18694">
    <property type="entry name" value="TDP-43_N"/>
    <property type="match status" value="1"/>
</dbReference>
<dbReference type="SUPFAM" id="SSF57997">
    <property type="entry name" value="Tropomyosin"/>
    <property type="match status" value="1"/>
</dbReference>
<protein>
    <submittedName>
        <fullName evidence="3">Uncharacterized protein</fullName>
    </submittedName>
</protein>
<keyword evidence="1" id="KW-0175">Coiled coil</keyword>
<dbReference type="CTD" id="9815259"/>
<dbReference type="AlphaFoldDB" id="E3LQK0"/>
<feature type="coiled-coil region" evidence="1">
    <location>
        <begin position="419"/>
        <end position="578"/>
    </location>
</feature>
<dbReference type="EMBL" id="DS268413">
    <property type="protein sequence ID" value="EFP07498.1"/>
    <property type="molecule type" value="Genomic_DNA"/>
</dbReference>
<feature type="coiled-coil region" evidence="1">
    <location>
        <begin position="273"/>
        <end position="366"/>
    </location>
</feature>
<sequence>MCCTLPCVFLLHSVPRLPIPLTSAAGVSLSVFSLLFISPTLSASPSLSCPDLPCVLFGANPLSHSPNLLGETVRSGQTFDRIMSSITGLQVKSLRIGVEPVEVELDEDAGILWTSLQTAFPGCSGMYYRERGDLCKKSVRFDGKKFQAPGGAWNDREYYVTLSQRCHAVTGNPGNTASYSDATKQFEKSVQAVQKMMLASGMKIDMSHFTKKRQHTSSRETASSTSSSTVTPDPIQAIEERSQMLKNAGRDLSPLEQQFLDLCRISTAKDQIIDSNRQEISKLNETLRNLEKNLKENEMNLKEANAMVECKQQELDMVSEALKRLEESRHTISELNQKSGDLEGNVTELQMKLMHFEEENQGLRANLETSHNRIKEMADSISMLTSSKDILAKELDQLRPFAEAAGIEDYENIPTFIHAIQENKELQKVNEKMKIETEESKENSKQMQSIHAEVFEENAKLRNRNEDLERRFAHVDDELTCVNENWAKELKEKQQDWDKIKYAAESEVLSLREQLVHLQSILESATREAAENARRVSELEHERHEIRRLSDAVHIKTQEELTRQVRILKERLAESDSQVAELNVLVSSLAADATASRREISDLL</sequence>
<evidence type="ECO:0000313" key="4">
    <source>
        <dbReference type="Proteomes" id="UP000008281"/>
    </source>
</evidence>
<name>E3LQK0_CAERE</name>
<evidence type="ECO:0000256" key="2">
    <source>
        <dbReference type="SAM" id="MobiDB-lite"/>
    </source>
</evidence>
<feature type="compositionally biased region" description="Low complexity" evidence="2">
    <location>
        <begin position="219"/>
        <end position="231"/>
    </location>
</feature>
<keyword evidence="4" id="KW-1185">Reference proteome</keyword>
<dbReference type="KEGG" id="crq:GCK72_006433"/>
<dbReference type="Gene3D" id="1.10.287.1490">
    <property type="match status" value="1"/>
</dbReference>
<evidence type="ECO:0000313" key="3">
    <source>
        <dbReference type="EMBL" id="EFP07498.1"/>
    </source>
</evidence>
<feature type="region of interest" description="Disordered" evidence="2">
    <location>
        <begin position="209"/>
        <end position="232"/>
    </location>
</feature>
<dbReference type="GeneID" id="9815259"/>
<dbReference type="STRING" id="31234.E3LQK0"/>
<proteinExistence type="predicted"/>
<dbReference type="RefSeq" id="XP_003113586.2">
    <property type="nucleotide sequence ID" value="XM_003113538.2"/>
</dbReference>
<dbReference type="InterPro" id="IPR041105">
    <property type="entry name" value="TDP-43_N"/>
</dbReference>
<accession>E3LQK0</accession>
<evidence type="ECO:0000256" key="1">
    <source>
        <dbReference type="SAM" id="Coils"/>
    </source>
</evidence>
<organism evidence="4">
    <name type="scientific">Caenorhabditis remanei</name>
    <name type="common">Caenorhabditis vulgaris</name>
    <dbReference type="NCBI Taxonomy" id="31234"/>
    <lineage>
        <taxon>Eukaryota</taxon>
        <taxon>Metazoa</taxon>
        <taxon>Ecdysozoa</taxon>
        <taxon>Nematoda</taxon>
        <taxon>Chromadorea</taxon>
        <taxon>Rhabditida</taxon>
        <taxon>Rhabditina</taxon>
        <taxon>Rhabditomorpha</taxon>
        <taxon>Rhabditoidea</taxon>
        <taxon>Rhabditidae</taxon>
        <taxon>Peloderinae</taxon>
        <taxon>Caenorhabditis</taxon>
    </lineage>
</organism>
<reference evidence="3" key="1">
    <citation type="submission" date="2007-07" db="EMBL/GenBank/DDBJ databases">
        <title>PCAP assembly of the Caenorhabditis remanei genome.</title>
        <authorList>
            <consortium name="The Caenorhabditis remanei Sequencing Consortium"/>
            <person name="Wilson R.K."/>
        </authorList>
    </citation>
    <scope>NUCLEOTIDE SEQUENCE [LARGE SCALE GENOMIC DNA]</scope>
    <source>
        <strain evidence="3">PB4641</strain>
    </source>
</reference>